<proteinExistence type="predicted"/>
<evidence type="ECO:0000256" key="2">
    <source>
        <dbReference type="ARBA" id="ARBA00022840"/>
    </source>
</evidence>
<dbReference type="Gene3D" id="3.40.50.300">
    <property type="entry name" value="P-loop containing nucleotide triphosphate hydrolases"/>
    <property type="match status" value="2"/>
</dbReference>
<dbReference type="RefSeq" id="WP_345267978.1">
    <property type="nucleotide sequence ID" value="NZ_BAABHB010000004.1"/>
</dbReference>
<dbReference type="PROSITE" id="PS51194">
    <property type="entry name" value="HELICASE_CTER"/>
    <property type="match status" value="1"/>
</dbReference>
<evidence type="ECO:0008006" key="8">
    <source>
        <dbReference type="Google" id="ProtNLM"/>
    </source>
</evidence>
<dbReference type="Pfam" id="PF00271">
    <property type="entry name" value="Helicase_C"/>
    <property type="match status" value="1"/>
</dbReference>
<dbReference type="PANTHER" id="PTHR13710">
    <property type="entry name" value="DNA HELICASE RECQ FAMILY MEMBER"/>
    <property type="match status" value="1"/>
</dbReference>
<name>A0ABP8KHM5_9BACT</name>
<dbReference type="Pfam" id="PF00270">
    <property type="entry name" value="DEAD"/>
    <property type="match status" value="1"/>
</dbReference>
<dbReference type="EMBL" id="BAABHB010000004">
    <property type="protein sequence ID" value="GAA4407031.1"/>
    <property type="molecule type" value="Genomic_DNA"/>
</dbReference>
<protein>
    <recommendedName>
        <fullName evidence="8">ATP-dependent DNA helicase RecQ</fullName>
    </recommendedName>
</protein>
<dbReference type="PANTHER" id="PTHR13710:SF84">
    <property type="entry name" value="ATP-DEPENDENT DNA HELICASE RECS-RELATED"/>
    <property type="match status" value="1"/>
</dbReference>
<accession>A0ABP8KHM5</accession>
<gene>
    <name evidence="6" type="ORF">GCM10023187_27180</name>
</gene>
<evidence type="ECO:0000313" key="7">
    <source>
        <dbReference type="Proteomes" id="UP001500936"/>
    </source>
</evidence>
<dbReference type="InterPro" id="IPR027417">
    <property type="entry name" value="P-loop_NTPase"/>
</dbReference>
<dbReference type="SUPFAM" id="SSF52540">
    <property type="entry name" value="P-loop containing nucleoside triphosphate hydrolases"/>
    <property type="match status" value="1"/>
</dbReference>
<evidence type="ECO:0000259" key="4">
    <source>
        <dbReference type="PROSITE" id="PS51192"/>
    </source>
</evidence>
<dbReference type="PROSITE" id="PS51192">
    <property type="entry name" value="HELICASE_ATP_BIND_1"/>
    <property type="match status" value="1"/>
</dbReference>
<dbReference type="InterPro" id="IPR011545">
    <property type="entry name" value="DEAD/DEAH_box_helicase_dom"/>
</dbReference>
<dbReference type="Proteomes" id="UP001500936">
    <property type="component" value="Unassembled WGS sequence"/>
</dbReference>
<feature type="domain" description="Helicase C-terminal" evidence="5">
    <location>
        <begin position="539"/>
        <end position="690"/>
    </location>
</feature>
<dbReference type="SMART" id="SM00490">
    <property type="entry name" value="HELICc"/>
    <property type="match status" value="1"/>
</dbReference>
<evidence type="ECO:0000259" key="5">
    <source>
        <dbReference type="PROSITE" id="PS51194"/>
    </source>
</evidence>
<dbReference type="InterPro" id="IPR014001">
    <property type="entry name" value="Helicase_ATP-bd"/>
</dbReference>
<feature type="region of interest" description="Disordered" evidence="3">
    <location>
        <begin position="919"/>
        <end position="938"/>
    </location>
</feature>
<comment type="caution">
    <text evidence="6">The sequence shown here is derived from an EMBL/GenBank/DDBJ whole genome shotgun (WGS) entry which is preliminary data.</text>
</comment>
<feature type="compositionally biased region" description="Polar residues" evidence="3">
    <location>
        <begin position="923"/>
        <end position="936"/>
    </location>
</feature>
<evidence type="ECO:0000256" key="1">
    <source>
        <dbReference type="ARBA" id="ARBA00022741"/>
    </source>
</evidence>
<organism evidence="6 7">
    <name type="scientific">Nibrella viscosa</name>
    <dbReference type="NCBI Taxonomy" id="1084524"/>
    <lineage>
        <taxon>Bacteria</taxon>
        <taxon>Pseudomonadati</taxon>
        <taxon>Bacteroidota</taxon>
        <taxon>Cytophagia</taxon>
        <taxon>Cytophagales</taxon>
        <taxon>Spirosomataceae</taxon>
        <taxon>Nibrella</taxon>
    </lineage>
</organism>
<sequence>MFNALLPWHLNQLAASYPAANQVFVYKGFPVSFVQGLSEHYPLVDVQAVNAEGQINLDYIDQNILDYAFHLRKASSSNTILFYEEFLKLSQEVRNLERLGRQFVVFENTFYRRVPNPSNHSYMDVEWTIEQNKPFQEDEVFCSFYANCFRQGEQEYVQYLTNEATDASNVALRDFFDGVGELPAVVSLPEDTIPGNVILFKSSDNVYQEFKRKLFRNEPVAEPVMVLIDQNSLRTTAEKRELSILHFLLQQSNVPYGFFARPVERIDECRPAILSTFQRHWRTPANPEPQFRMLSFYQDPAVSNQLDDISQGAVVEHIVRQSEAARSGNLYEDIFLTSPTGAGKSVLFQVPGIFLAEQYALMTIVISPLKALMYDQVEALRRDRHFEGVAYINSDISLIERQETIDKIGRGEISLLYLSPELLLSYDIRTFIGERPLGLLVVDEAHLVTTWGRDFRVDYWFLGNYIRKIRKYSPHRFPVLALTATAVYDGPNDLVYQTVSSLNMQNPAKYIGNIIRPEISFRIGHAALVEGNGNHEQQKLAQTAMRIRQMVASGTKGIVYFPWISQIRDVMPLLDSQTRSRVASYYSSVGAHERENTIRRFKTGEVLVVLATKAFGMGVDVSDIQEVYHHAPSGTLADYVQEFGRLARQPGLTGVAGTDYNERDMKFINVLFGLSSLKQYQVGLVLRKLWNMYRLKRKRNFLVSVEDFAYIFPHDTDPEQKVKSALLVLEKDYLARYNYNVLIVRPKALFSVVYAKVATAEVPAFEARFGAFISRLDTAARPARVVAYTGRGGGSILPKADTGVCYRIELDRLWEANMPDESFPKVKADFFAGTLFAKLGLSTVTPRLHYCLTLEQNWPETLNALTERLNQLETVLYQFNGFFSRDQLMRQLHTAFGDESLARKAANLLTTLYSEKPDFGRNGHTQPSGTNFIQTRKSQKDGETEYRVINYALAQVKNSTRQKFQTLFGGLPENETTLRKFISTDAEKNRDLIKLAYLLEVFDLATYELSGGEMPQIFIRINDPLKIERFATSAYTNSIVEEVHERQKRSVDLLKSFFTADMTDAQRWQFIEDYFLGREVEEVETV</sequence>
<feature type="domain" description="Helicase ATP-binding" evidence="4">
    <location>
        <begin position="325"/>
        <end position="504"/>
    </location>
</feature>
<dbReference type="SMART" id="SM00487">
    <property type="entry name" value="DEXDc"/>
    <property type="match status" value="1"/>
</dbReference>
<keyword evidence="1" id="KW-0547">Nucleotide-binding</keyword>
<evidence type="ECO:0000256" key="3">
    <source>
        <dbReference type="SAM" id="MobiDB-lite"/>
    </source>
</evidence>
<keyword evidence="7" id="KW-1185">Reference proteome</keyword>
<evidence type="ECO:0000313" key="6">
    <source>
        <dbReference type="EMBL" id="GAA4407031.1"/>
    </source>
</evidence>
<keyword evidence="2" id="KW-0067">ATP-binding</keyword>
<dbReference type="InterPro" id="IPR001650">
    <property type="entry name" value="Helicase_C-like"/>
</dbReference>
<reference evidence="7" key="1">
    <citation type="journal article" date="2019" name="Int. J. Syst. Evol. Microbiol.">
        <title>The Global Catalogue of Microorganisms (GCM) 10K type strain sequencing project: providing services to taxonomists for standard genome sequencing and annotation.</title>
        <authorList>
            <consortium name="The Broad Institute Genomics Platform"/>
            <consortium name="The Broad Institute Genome Sequencing Center for Infectious Disease"/>
            <person name="Wu L."/>
            <person name="Ma J."/>
        </authorList>
    </citation>
    <scope>NUCLEOTIDE SEQUENCE [LARGE SCALE GENOMIC DNA]</scope>
    <source>
        <strain evidence="7">JCM 17925</strain>
    </source>
</reference>